<dbReference type="EMBL" id="CAKKLH010000341">
    <property type="protein sequence ID" value="CAH0113559.1"/>
    <property type="molecule type" value="Genomic_DNA"/>
</dbReference>
<dbReference type="Proteomes" id="UP000789390">
    <property type="component" value="Unassembled WGS sequence"/>
</dbReference>
<organism evidence="6 7">
    <name type="scientific">Daphnia galeata</name>
    <dbReference type="NCBI Taxonomy" id="27404"/>
    <lineage>
        <taxon>Eukaryota</taxon>
        <taxon>Metazoa</taxon>
        <taxon>Ecdysozoa</taxon>
        <taxon>Arthropoda</taxon>
        <taxon>Crustacea</taxon>
        <taxon>Branchiopoda</taxon>
        <taxon>Diplostraca</taxon>
        <taxon>Cladocera</taxon>
        <taxon>Anomopoda</taxon>
        <taxon>Daphniidae</taxon>
        <taxon>Daphnia</taxon>
    </lineage>
</organism>
<dbReference type="InterPro" id="IPR036356">
    <property type="entry name" value="ERp29_C_sf"/>
</dbReference>
<dbReference type="InterPro" id="IPR036249">
    <property type="entry name" value="Thioredoxin-like_sf"/>
</dbReference>
<dbReference type="InterPro" id="IPR016855">
    <property type="entry name" value="ERp29"/>
</dbReference>
<protein>
    <recommendedName>
        <fullName evidence="1">Endoplasmic reticulum resident protein 29</fullName>
    </recommendedName>
</protein>
<evidence type="ECO:0000256" key="1">
    <source>
        <dbReference type="ARBA" id="ARBA00014173"/>
    </source>
</evidence>
<evidence type="ECO:0000313" key="7">
    <source>
        <dbReference type="Proteomes" id="UP000789390"/>
    </source>
</evidence>
<evidence type="ECO:0000256" key="2">
    <source>
        <dbReference type="ARBA" id="ARBA00022824"/>
    </source>
</evidence>
<dbReference type="SUPFAM" id="SSF52833">
    <property type="entry name" value="Thioredoxin-like"/>
    <property type="match status" value="1"/>
</dbReference>
<dbReference type="Gene3D" id="1.20.1150.12">
    <property type="entry name" value="Endoplasmic reticulum resident protein 29, C-terminal domain"/>
    <property type="match status" value="1"/>
</dbReference>
<dbReference type="GO" id="GO:0005788">
    <property type="term" value="C:endoplasmic reticulum lumen"/>
    <property type="evidence" value="ECO:0007669"/>
    <property type="project" value="InterPro"/>
</dbReference>
<gene>
    <name evidence="6" type="ORF">DGAL_LOCUS17456</name>
</gene>
<dbReference type="PANTHER" id="PTHR12211">
    <property type="entry name" value="ENDOPLASMIC RETICULUM PROTEIN ERP29"/>
    <property type="match status" value="1"/>
</dbReference>
<feature type="chain" id="PRO_5035144366" description="Endoplasmic reticulum resident protein 29" evidence="3">
    <location>
        <begin position="22"/>
        <end position="252"/>
    </location>
</feature>
<dbReference type="InterPro" id="IPR012883">
    <property type="entry name" value="ERp29_N"/>
</dbReference>
<feature type="domain" description="ERp29 N-terminal" evidence="5">
    <location>
        <begin position="25"/>
        <end position="146"/>
    </location>
</feature>
<dbReference type="Pfam" id="PF07912">
    <property type="entry name" value="ERp29_N"/>
    <property type="match status" value="1"/>
</dbReference>
<dbReference type="OrthoDB" id="417262at2759"/>
<feature type="signal peptide" evidence="3">
    <location>
        <begin position="1"/>
        <end position="21"/>
    </location>
</feature>
<dbReference type="PANTHER" id="PTHR12211:SF0">
    <property type="entry name" value="ENDOPLASMIC RETICULUM RESIDENT PROTEIN 29"/>
    <property type="match status" value="1"/>
</dbReference>
<dbReference type="SUPFAM" id="SSF47933">
    <property type="entry name" value="ERP29 C domain-like"/>
    <property type="match status" value="1"/>
</dbReference>
<comment type="caution">
    <text evidence="6">The sequence shown here is derived from an EMBL/GenBank/DDBJ whole genome shotgun (WGS) entry which is preliminary data.</text>
</comment>
<dbReference type="GO" id="GO:0009306">
    <property type="term" value="P:protein secretion"/>
    <property type="evidence" value="ECO:0007669"/>
    <property type="project" value="InterPro"/>
</dbReference>
<dbReference type="CDD" id="cd00238">
    <property type="entry name" value="ERp29c"/>
    <property type="match status" value="1"/>
</dbReference>
<name>A0A8J2S4R4_9CRUS</name>
<dbReference type="Gene3D" id="3.40.30.10">
    <property type="entry name" value="Glutaredoxin"/>
    <property type="match status" value="1"/>
</dbReference>
<reference evidence="6" key="1">
    <citation type="submission" date="2021-11" db="EMBL/GenBank/DDBJ databases">
        <authorList>
            <person name="Schell T."/>
        </authorList>
    </citation>
    <scope>NUCLEOTIDE SEQUENCE</scope>
    <source>
        <strain evidence="6">M5</strain>
    </source>
</reference>
<keyword evidence="3" id="KW-0732">Signal</keyword>
<sequence length="252" mass="28544">MSPSLFYLLLTIISCLSLTSASSNNCQGCVQLDSYSFEKVVSKFKASIVKIDVAYPYGEKHEQFGKLSAALSSNPDILVAEVGVKDYGDKENVNIAERYNIVKEEYPVMLLFTEGKTEPIRYQGEFKLDMMQRFVSSTSGLWIGLPGCLEVFDGLANRFVASNPSDRKEILRHSEDEWDKVSLGSERKSAEVYVKVMRKMLEKGDDFLQLELSRVDTLRKGKLAKEKKEEMDRRLNILQSFQPKSPAPNTEL</sequence>
<dbReference type="FunFam" id="3.40.30.10:FF:000133">
    <property type="entry name" value="Endoplasmic reticulum resident protein 29"/>
    <property type="match status" value="1"/>
</dbReference>
<dbReference type="Pfam" id="PF07749">
    <property type="entry name" value="ERp29"/>
    <property type="match status" value="1"/>
</dbReference>
<keyword evidence="7" id="KW-1185">Reference proteome</keyword>
<evidence type="ECO:0000256" key="3">
    <source>
        <dbReference type="SAM" id="SignalP"/>
    </source>
</evidence>
<keyword evidence="2" id="KW-0256">Endoplasmic reticulum</keyword>
<dbReference type="FunFam" id="1.20.1150.12:FF:000001">
    <property type="entry name" value="Endoplasmic reticulum resident protein 29"/>
    <property type="match status" value="1"/>
</dbReference>
<accession>A0A8J2S4R4</accession>
<feature type="domain" description="Endoplasmic reticulum resident protein 29 C-terminal" evidence="4">
    <location>
        <begin position="147"/>
        <end position="241"/>
    </location>
</feature>
<dbReference type="InterPro" id="IPR011679">
    <property type="entry name" value="ERp29_C"/>
</dbReference>
<evidence type="ECO:0000259" key="4">
    <source>
        <dbReference type="Pfam" id="PF07749"/>
    </source>
</evidence>
<evidence type="ECO:0000313" key="6">
    <source>
        <dbReference type="EMBL" id="CAH0113559.1"/>
    </source>
</evidence>
<proteinExistence type="predicted"/>
<evidence type="ECO:0000259" key="5">
    <source>
        <dbReference type="Pfam" id="PF07912"/>
    </source>
</evidence>
<dbReference type="AlphaFoldDB" id="A0A8J2S4R4"/>